<dbReference type="Proteomes" id="UP000649179">
    <property type="component" value="Unassembled WGS sequence"/>
</dbReference>
<gene>
    <name evidence="2" type="ORF">GCM10011519_27090</name>
</gene>
<evidence type="ECO:0000259" key="1">
    <source>
        <dbReference type="Pfam" id="PF13649"/>
    </source>
</evidence>
<dbReference type="InterPro" id="IPR050508">
    <property type="entry name" value="Methyltransf_Superfamily"/>
</dbReference>
<dbReference type="GO" id="GO:0008168">
    <property type="term" value="F:methyltransferase activity"/>
    <property type="evidence" value="ECO:0007669"/>
    <property type="project" value="TreeGrafter"/>
</dbReference>
<sequence length="260" mass="28802">MGGESERIDAANVSAYASDASVSHYAAQSSLQVGERAVLDALGLDLAGTDLLDLGIGGGRTTAALAPLVAGYVGLDYVPELAERARARFPGVRVETGDARALEHEDATFDLVLFSFNGIDGVAHEDRLQILSEVRRVLRPGGRFWFSAHNRGWSRFHRLPWQGRPRPGRVMLRKSYEAWRARANRRRLRPLEVHTDEYAIVNDEAHDYGLLLYYVAPEAQVRQLEAAGFGDVRVYDQWGSPVDAGSTSPESIWLHYVARS</sequence>
<reference evidence="2" key="2">
    <citation type="submission" date="2020-09" db="EMBL/GenBank/DDBJ databases">
        <authorList>
            <person name="Sun Q."/>
            <person name="Zhou Y."/>
        </authorList>
    </citation>
    <scope>NUCLEOTIDE SEQUENCE</scope>
    <source>
        <strain evidence="2">CGMCC 1.16067</strain>
    </source>
</reference>
<reference evidence="2" key="1">
    <citation type="journal article" date="2014" name="Int. J. Syst. Evol. Microbiol.">
        <title>Complete genome sequence of Corynebacterium casei LMG S-19264T (=DSM 44701T), isolated from a smear-ripened cheese.</title>
        <authorList>
            <consortium name="US DOE Joint Genome Institute (JGI-PGF)"/>
            <person name="Walter F."/>
            <person name="Albersmeier A."/>
            <person name="Kalinowski J."/>
            <person name="Ruckert C."/>
        </authorList>
    </citation>
    <scope>NUCLEOTIDE SEQUENCE</scope>
    <source>
        <strain evidence="2">CGMCC 1.16067</strain>
    </source>
</reference>
<feature type="domain" description="Methyltransferase" evidence="1">
    <location>
        <begin position="52"/>
        <end position="142"/>
    </location>
</feature>
<dbReference type="Pfam" id="PF13649">
    <property type="entry name" value="Methyltransf_25"/>
    <property type="match status" value="1"/>
</dbReference>
<protein>
    <recommendedName>
        <fullName evidence="1">Methyltransferase domain-containing protein</fullName>
    </recommendedName>
</protein>
<dbReference type="SUPFAM" id="SSF53335">
    <property type="entry name" value="S-adenosyl-L-methionine-dependent methyltransferases"/>
    <property type="match status" value="1"/>
</dbReference>
<dbReference type="InterPro" id="IPR029063">
    <property type="entry name" value="SAM-dependent_MTases_sf"/>
</dbReference>
<dbReference type="Gene3D" id="3.40.50.150">
    <property type="entry name" value="Vaccinia Virus protein VP39"/>
    <property type="match status" value="1"/>
</dbReference>
<dbReference type="InterPro" id="IPR041698">
    <property type="entry name" value="Methyltransf_25"/>
</dbReference>
<dbReference type="PANTHER" id="PTHR42912">
    <property type="entry name" value="METHYLTRANSFERASE"/>
    <property type="match status" value="1"/>
</dbReference>
<proteinExistence type="predicted"/>
<comment type="caution">
    <text evidence="2">The sequence shown here is derived from an EMBL/GenBank/DDBJ whole genome shotgun (WGS) entry which is preliminary data.</text>
</comment>
<dbReference type="RefSeq" id="WP_188780252.1">
    <property type="nucleotide sequence ID" value="NZ_BMKQ01000001.1"/>
</dbReference>
<dbReference type="CDD" id="cd02440">
    <property type="entry name" value="AdoMet_MTases"/>
    <property type="match status" value="1"/>
</dbReference>
<organism evidence="2 3">
    <name type="scientific">Marmoricola endophyticus</name>
    <dbReference type="NCBI Taxonomy" id="2040280"/>
    <lineage>
        <taxon>Bacteria</taxon>
        <taxon>Bacillati</taxon>
        <taxon>Actinomycetota</taxon>
        <taxon>Actinomycetes</taxon>
        <taxon>Propionibacteriales</taxon>
        <taxon>Nocardioidaceae</taxon>
        <taxon>Marmoricola</taxon>
    </lineage>
</organism>
<evidence type="ECO:0000313" key="2">
    <source>
        <dbReference type="EMBL" id="GGF51655.1"/>
    </source>
</evidence>
<keyword evidence="3" id="KW-1185">Reference proteome</keyword>
<dbReference type="AlphaFoldDB" id="A0A917F5D5"/>
<dbReference type="EMBL" id="BMKQ01000001">
    <property type="protein sequence ID" value="GGF51655.1"/>
    <property type="molecule type" value="Genomic_DNA"/>
</dbReference>
<name>A0A917F5D5_9ACTN</name>
<evidence type="ECO:0000313" key="3">
    <source>
        <dbReference type="Proteomes" id="UP000649179"/>
    </source>
</evidence>
<accession>A0A917F5D5</accession>